<proteinExistence type="inferred from homology"/>
<dbReference type="OrthoDB" id="9808093at2"/>
<dbReference type="RefSeq" id="WP_072906092.1">
    <property type="nucleotide sequence ID" value="NZ_FQZT01000002.1"/>
</dbReference>
<accession>A0A1M6E6Z2</accession>
<reference evidence="7 8" key="1">
    <citation type="submission" date="2016-11" db="EMBL/GenBank/DDBJ databases">
        <authorList>
            <person name="Jaros S."/>
            <person name="Januszkiewicz K."/>
            <person name="Wedrychowicz H."/>
        </authorList>
    </citation>
    <scope>NUCLEOTIDE SEQUENCE [LARGE SCALE GENOMIC DNA]</scope>
    <source>
        <strain evidence="7 8">DSM 5091</strain>
    </source>
</reference>
<gene>
    <name evidence="7" type="ORF">SAMN02745165_00962</name>
</gene>
<comment type="similarity">
    <text evidence="1 5">Belongs to the acylphosphatase family.</text>
</comment>
<dbReference type="PROSITE" id="PS00150">
    <property type="entry name" value="ACYLPHOSPHATASE_1"/>
    <property type="match status" value="1"/>
</dbReference>
<dbReference type="InterPro" id="IPR020456">
    <property type="entry name" value="Acylphosphatase"/>
</dbReference>
<feature type="active site" evidence="4">
    <location>
        <position position="20"/>
    </location>
</feature>
<evidence type="ECO:0000256" key="5">
    <source>
        <dbReference type="RuleBase" id="RU004168"/>
    </source>
</evidence>
<dbReference type="Pfam" id="PF00708">
    <property type="entry name" value="Acylphosphatase"/>
    <property type="match status" value="1"/>
</dbReference>
<evidence type="ECO:0000256" key="2">
    <source>
        <dbReference type="ARBA" id="ARBA00012150"/>
    </source>
</evidence>
<dbReference type="InterPro" id="IPR001792">
    <property type="entry name" value="Acylphosphatase-like_dom"/>
</dbReference>
<name>A0A1M6E6Z2_MALRU</name>
<comment type="catalytic activity">
    <reaction evidence="3 4">
        <text>an acyl phosphate + H2O = a carboxylate + phosphate + H(+)</text>
        <dbReference type="Rhea" id="RHEA:14965"/>
        <dbReference type="ChEBI" id="CHEBI:15377"/>
        <dbReference type="ChEBI" id="CHEBI:15378"/>
        <dbReference type="ChEBI" id="CHEBI:29067"/>
        <dbReference type="ChEBI" id="CHEBI:43474"/>
        <dbReference type="ChEBI" id="CHEBI:59918"/>
        <dbReference type="EC" id="3.6.1.7"/>
    </reaction>
</comment>
<dbReference type="AlphaFoldDB" id="A0A1M6E6Z2"/>
<dbReference type="PANTHER" id="PTHR47268:SF4">
    <property type="entry name" value="ACYLPHOSPHATASE"/>
    <property type="match status" value="1"/>
</dbReference>
<dbReference type="PROSITE" id="PS51160">
    <property type="entry name" value="ACYLPHOSPHATASE_3"/>
    <property type="match status" value="1"/>
</dbReference>
<evidence type="ECO:0000259" key="6">
    <source>
        <dbReference type="PROSITE" id="PS51160"/>
    </source>
</evidence>
<evidence type="ECO:0000256" key="1">
    <source>
        <dbReference type="ARBA" id="ARBA00005614"/>
    </source>
</evidence>
<evidence type="ECO:0000256" key="4">
    <source>
        <dbReference type="PROSITE-ProRule" id="PRU00520"/>
    </source>
</evidence>
<dbReference type="SUPFAM" id="SSF54975">
    <property type="entry name" value="Acylphosphatase/BLUF domain-like"/>
    <property type="match status" value="1"/>
</dbReference>
<keyword evidence="4" id="KW-0378">Hydrolase</keyword>
<sequence>MAAVRAIVRVTGRVQGVWFRQSTKQTADRYAVAGWVRNNPDFSVSAIFEGDEPAVKTVVEWCRQGPQMAQVDDVDVEWQSATGEFDQFSVLR</sequence>
<dbReference type="STRING" id="1122189.SAMN02745165_00962"/>
<evidence type="ECO:0000256" key="3">
    <source>
        <dbReference type="ARBA" id="ARBA00047645"/>
    </source>
</evidence>
<organism evidence="7 8">
    <name type="scientific">Malonomonas rubra DSM 5091</name>
    <dbReference type="NCBI Taxonomy" id="1122189"/>
    <lineage>
        <taxon>Bacteria</taxon>
        <taxon>Pseudomonadati</taxon>
        <taxon>Thermodesulfobacteriota</taxon>
        <taxon>Desulfuromonadia</taxon>
        <taxon>Desulfuromonadales</taxon>
        <taxon>Geopsychrobacteraceae</taxon>
        <taxon>Malonomonas</taxon>
    </lineage>
</organism>
<dbReference type="Gene3D" id="3.30.70.100">
    <property type="match status" value="1"/>
</dbReference>
<evidence type="ECO:0000313" key="7">
    <source>
        <dbReference type="EMBL" id="SHI81149.1"/>
    </source>
</evidence>
<protein>
    <recommendedName>
        <fullName evidence="2 4">acylphosphatase</fullName>
        <ecNumber evidence="2 4">3.6.1.7</ecNumber>
    </recommendedName>
</protein>
<dbReference type="EMBL" id="FQZT01000002">
    <property type="protein sequence ID" value="SHI81149.1"/>
    <property type="molecule type" value="Genomic_DNA"/>
</dbReference>
<feature type="domain" description="Acylphosphatase-like" evidence="6">
    <location>
        <begin position="5"/>
        <end position="92"/>
    </location>
</feature>
<dbReference type="Proteomes" id="UP000184171">
    <property type="component" value="Unassembled WGS sequence"/>
</dbReference>
<dbReference type="GO" id="GO:0003998">
    <property type="term" value="F:acylphosphatase activity"/>
    <property type="evidence" value="ECO:0007669"/>
    <property type="project" value="UniProtKB-EC"/>
</dbReference>
<evidence type="ECO:0000313" key="8">
    <source>
        <dbReference type="Proteomes" id="UP000184171"/>
    </source>
</evidence>
<dbReference type="NCBIfam" id="NF011011">
    <property type="entry name" value="PRK14438.1"/>
    <property type="match status" value="1"/>
</dbReference>
<dbReference type="InterPro" id="IPR036046">
    <property type="entry name" value="Acylphosphatase-like_dom_sf"/>
</dbReference>
<feature type="active site" evidence="4">
    <location>
        <position position="38"/>
    </location>
</feature>
<keyword evidence="8" id="KW-1185">Reference proteome</keyword>
<dbReference type="InterPro" id="IPR017968">
    <property type="entry name" value="Acylphosphatase_CS"/>
</dbReference>
<dbReference type="EC" id="3.6.1.7" evidence="2 4"/>
<dbReference type="PANTHER" id="PTHR47268">
    <property type="entry name" value="ACYLPHOSPHATASE"/>
    <property type="match status" value="1"/>
</dbReference>